<comment type="caution">
    <text evidence="2">The sequence shown here is derived from an EMBL/GenBank/DDBJ whole genome shotgun (WGS) entry which is preliminary data.</text>
</comment>
<evidence type="ECO:0000256" key="1">
    <source>
        <dbReference type="SAM" id="MobiDB-lite"/>
    </source>
</evidence>
<reference evidence="3" key="1">
    <citation type="submission" date="2023-07" db="EMBL/GenBank/DDBJ databases">
        <title>A draft genome of Kazachstania heterogenica Y-27499.</title>
        <authorList>
            <person name="Donic C."/>
            <person name="Kralova J.S."/>
            <person name="Fidel L."/>
            <person name="Ben-Dor S."/>
            <person name="Jung S."/>
        </authorList>
    </citation>
    <scope>NUCLEOTIDE SEQUENCE [LARGE SCALE GENOMIC DNA]</scope>
    <source>
        <strain evidence="3">Y27499</strain>
    </source>
</reference>
<evidence type="ECO:0000313" key="2">
    <source>
        <dbReference type="EMBL" id="KAK5778458.1"/>
    </source>
</evidence>
<name>A0AAN7WL18_9SACH</name>
<accession>A0AAN7WL18</accession>
<sequence length="198" mass="22766">MNKDQKIKFRNRHLQYQYDLLHQLPSIIKTTNSLSGLYLKKFYNSTKKYQLNLPSSLTDSMGKFCPRCGVVRVPSINTSMKIKPNQNNNPHSFSSSSSFIYCCLLCTNETAYDVIDTQLPSLRSTQTLTNNNNNNNDNKSMADIQNNKKVNKSENKAKIRAKKRKMNTLSNLLSQREKENKNKQKSNGLLSLESFMKI</sequence>
<organism evidence="2 3">
    <name type="scientific">Arxiozyma heterogenica</name>
    <dbReference type="NCBI Taxonomy" id="278026"/>
    <lineage>
        <taxon>Eukaryota</taxon>
        <taxon>Fungi</taxon>
        <taxon>Dikarya</taxon>
        <taxon>Ascomycota</taxon>
        <taxon>Saccharomycotina</taxon>
        <taxon>Saccharomycetes</taxon>
        <taxon>Saccharomycetales</taxon>
        <taxon>Saccharomycetaceae</taxon>
        <taxon>Arxiozyma</taxon>
    </lineage>
</organism>
<dbReference type="Proteomes" id="UP001306508">
    <property type="component" value="Unassembled WGS sequence"/>
</dbReference>
<keyword evidence="3" id="KW-1185">Reference proteome</keyword>
<dbReference type="AlphaFoldDB" id="A0AAN7WL18"/>
<gene>
    <name evidence="2" type="ORF">RI543_004123</name>
</gene>
<dbReference type="EMBL" id="JAWIZZ010000053">
    <property type="protein sequence ID" value="KAK5778458.1"/>
    <property type="molecule type" value="Genomic_DNA"/>
</dbReference>
<dbReference type="Pfam" id="PF04032">
    <property type="entry name" value="Rpr2"/>
    <property type="match status" value="1"/>
</dbReference>
<feature type="region of interest" description="Disordered" evidence="1">
    <location>
        <begin position="125"/>
        <end position="157"/>
    </location>
</feature>
<evidence type="ECO:0000313" key="3">
    <source>
        <dbReference type="Proteomes" id="UP001306508"/>
    </source>
</evidence>
<feature type="region of interest" description="Disordered" evidence="1">
    <location>
        <begin position="173"/>
        <end position="198"/>
    </location>
</feature>
<protein>
    <submittedName>
        <fullName evidence="2">Uncharacterized protein</fullName>
    </submittedName>
</protein>
<dbReference type="InterPro" id="IPR007175">
    <property type="entry name" value="Rpr2/Snm1/Rpp21"/>
</dbReference>
<proteinExistence type="predicted"/>
<dbReference type="GO" id="GO:0006396">
    <property type="term" value="P:RNA processing"/>
    <property type="evidence" value="ECO:0007669"/>
    <property type="project" value="InterPro"/>
</dbReference>